<name>A0A6A0GTV6_HYAAZ</name>
<sequence length="489" mass="54438">MRSCKAAEAAARLTFYPVTKTSNGGTARQVLTRQPLKQKTRHSHDPPVEKHVGWLLDSRVHDVPRDNDVTPHAHDGTASTSVGSQASMNSSFDTTPAGELPLFQHPSHALLQDNNFTQFEYCRYRLRCLKERHRYGIGRSQEMNTLYRFWSFFLRESFNKKMYEEFRKLANEDAEVQYRYGLECLFRFYSYGLEKRFRADLFADFQTETLRDVERNQLYGLEKFWAFLKYFKKAKKLQVDERIKQKLVKYKTIEDFRIETPIKTGGCQDHSSITPNNKNNNSANASTPVSASTNTTKNIPSSATESSSNSSPSVSFLSSGKQISSSPSHSNSSSSTNTSSKRSNSSPSKRPSRQPPSSSTSETPDNVLEKRRSSKSSQASSSSNKKLTKHNSEPSGARKSQPHNDKENKPQHSQGDNSKDTKSQPANPSCHKKGKSNKGSSNKSTPSAKSKTADTSDVAAVVPEPSSSVNCSGVANVAKKTDCVTVHSC</sequence>
<organism evidence="2">
    <name type="scientific">Hyalella azteca</name>
    <name type="common">Amphipod</name>
    <dbReference type="NCBI Taxonomy" id="294128"/>
    <lineage>
        <taxon>Eukaryota</taxon>
        <taxon>Metazoa</taxon>
        <taxon>Ecdysozoa</taxon>
        <taxon>Arthropoda</taxon>
        <taxon>Crustacea</taxon>
        <taxon>Multicrustacea</taxon>
        <taxon>Malacostraca</taxon>
        <taxon>Eumalacostraca</taxon>
        <taxon>Peracarida</taxon>
        <taxon>Amphipoda</taxon>
        <taxon>Senticaudata</taxon>
        <taxon>Talitrida</taxon>
        <taxon>Talitroidea</taxon>
        <taxon>Hyalellidae</taxon>
        <taxon>Hyalella</taxon>
    </lineage>
</organism>
<feature type="compositionally biased region" description="Polar residues" evidence="1">
    <location>
        <begin position="77"/>
        <end position="92"/>
    </location>
</feature>
<dbReference type="Proteomes" id="UP000711488">
    <property type="component" value="Unassembled WGS sequence"/>
</dbReference>
<dbReference type="InterPro" id="IPR006607">
    <property type="entry name" value="DM15"/>
</dbReference>
<comment type="caution">
    <text evidence="2">The sequence shown here is derived from an EMBL/GenBank/DDBJ whole genome shotgun (WGS) entry which is preliminary data.</text>
</comment>
<evidence type="ECO:0008006" key="3">
    <source>
        <dbReference type="Google" id="ProtNLM"/>
    </source>
</evidence>
<feature type="compositionally biased region" description="Basic and acidic residues" evidence="1">
    <location>
        <begin position="65"/>
        <end position="75"/>
    </location>
</feature>
<reference evidence="2" key="2">
    <citation type="journal article" date="2018" name="Environ. Sci. Technol.">
        <title>The Toxicogenome of Hyalella azteca: A Model for Sediment Ecotoxicology and Evolutionary Toxicology.</title>
        <authorList>
            <person name="Poynton H.C."/>
            <person name="Hasenbein S."/>
            <person name="Benoit J.B."/>
            <person name="Sepulveda M.S."/>
            <person name="Poelchau M.F."/>
            <person name="Hughes D.S.T."/>
            <person name="Murali S.C."/>
            <person name="Chen S."/>
            <person name="Glastad K.M."/>
            <person name="Goodisman M.A.D."/>
            <person name="Werren J.H."/>
            <person name="Vineis J.H."/>
            <person name="Bowen J.L."/>
            <person name="Friedrich M."/>
            <person name="Jones J."/>
            <person name="Robertson H.M."/>
            <person name="Feyereisen R."/>
            <person name="Mechler-Hickson A."/>
            <person name="Mathers N."/>
            <person name="Lee C.E."/>
            <person name="Colbourne J.K."/>
            <person name="Biales A."/>
            <person name="Johnston J.S."/>
            <person name="Wellborn G.A."/>
            <person name="Rosendale A.J."/>
            <person name="Cridge A.G."/>
            <person name="Munoz-Torres M.C."/>
            <person name="Bain P.A."/>
            <person name="Manny A.R."/>
            <person name="Major K.M."/>
            <person name="Lambert F.N."/>
            <person name="Vulpe C.D."/>
            <person name="Tuck P."/>
            <person name="Blalock B.J."/>
            <person name="Lin Y.Y."/>
            <person name="Smith M.E."/>
            <person name="Ochoa-Acuna H."/>
            <person name="Chen M.M."/>
            <person name="Childers C.P."/>
            <person name="Qu J."/>
            <person name="Dugan S."/>
            <person name="Lee S.L."/>
            <person name="Chao H."/>
            <person name="Dinh H."/>
            <person name="Han Y."/>
            <person name="Doddapaneni H."/>
            <person name="Worley K.C."/>
            <person name="Muzny D.M."/>
            <person name="Gibbs R.A."/>
            <person name="Richards S."/>
        </authorList>
    </citation>
    <scope>NUCLEOTIDE SEQUENCE</scope>
    <source>
        <strain evidence="2">HAZT.00-mixed</strain>
        <tissue evidence="2">Whole organism</tissue>
    </source>
</reference>
<feature type="region of interest" description="Disordered" evidence="1">
    <location>
        <begin position="264"/>
        <end position="471"/>
    </location>
</feature>
<protein>
    <recommendedName>
        <fullName evidence="3">La-related protein 1</fullName>
    </recommendedName>
</protein>
<dbReference type="OrthoDB" id="340227at2759"/>
<proteinExistence type="predicted"/>
<feature type="region of interest" description="Disordered" evidence="1">
    <location>
        <begin position="65"/>
        <end position="92"/>
    </location>
</feature>
<dbReference type="Pfam" id="PF21071">
    <property type="entry name" value="LARP1_HEAT"/>
    <property type="match status" value="1"/>
</dbReference>
<gene>
    <name evidence="2" type="ORF">HAZT_HAZT007322</name>
</gene>
<feature type="compositionally biased region" description="Low complexity" evidence="1">
    <location>
        <begin position="456"/>
        <end position="469"/>
    </location>
</feature>
<feature type="compositionally biased region" description="Polar residues" evidence="1">
    <location>
        <begin position="287"/>
        <end position="300"/>
    </location>
</feature>
<accession>A0A6A0GTV6</accession>
<feature type="compositionally biased region" description="Low complexity" evidence="1">
    <location>
        <begin position="301"/>
        <end position="361"/>
    </location>
</feature>
<reference evidence="2" key="1">
    <citation type="submission" date="2014-08" db="EMBL/GenBank/DDBJ databases">
        <authorList>
            <person name="Murali S."/>
            <person name="Richards S."/>
            <person name="Bandaranaike D."/>
            <person name="Bellair M."/>
            <person name="Blankenburg K."/>
            <person name="Chao H."/>
            <person name="Dinh H."/>
            <person name="Doddapaneni H."/>
            <person name="Dugan-Rocha S."/>
            <person name="Elkadiri S."/>
            <person name="Gnanaolivu R."/>
            <person name="Hughes D."/>
            <person name="Lee S."/>
            <person name="Li M."/>
            <person name="Ming W."/>
            <person name="Munidasa M."/>
            <person name="Muniz J."/>
            <person name="Nguyen L."/>
            <person name="Osuji N."/>
            <person name="Pu L.-L."/>
            <person name="Puazo M."/>
            <person name="Skinner E."/>
            <person name="Qu C."/>
            <person name="Quiroz J."/>
            <person name="Raj R."/>
            <person name="Weissenberger G."/>
            <person name="Xin Y."/>
            <person name="Zou X."/>
            <person name="Han Y."/>
            <person name="Worley K."/>
            <person name="Muzny D."/>
            <person name="Gibbs R."/>
        </authorList>
    </citation>
    <scope>NUCLEOTIDE SEQUENCE</scope>
    <source>
        <strain evidence="2">HAZT.00-mixed</strain>
        <tissue evidence="2">Whole organism</tissue>
    </source>
</reference>
<feature type="compositionally biased region" description="Low complexity" evidence="1">
    <location>
        <begin position="276"/>
        <end position="286"/>
    </location>
</feature>
<dbReference type="AlphaFoldDB" id="A0A6A0GTV6"/>
<reference evidence="2" key="3">
    <citation type="submission" date="2019-06" db="EMBL/GenBank/DDBJ databases">
        <authorList>
            <person name="Poynton C."/>
            <person name="Hasenbein S."/>
            <person name="Benoit J.B."/>
            <person name="Sepulveda M.S."/>
            <person name="Poelchau M.F."/>
            <person name="Murali S.C."/>
            <person name="Chen S."/>
            <person name="Glastad K.M."/>
            <person name="Werren J.H."/>
            <person name="Vineis J.H."/>
            <person name="Bowen J.L."/>
            <person name="Friedrich M."/>
            <person name="Jones J."/>
            <person name="Robertson H.M."/>
            <person name="Feyereisen R."/>
            <person name="Mechler-Hickson A."/>
            <person name="Mathers N."/>
            <person name="Lee C.E."/>
            <person name="Colbourne J.K."/>
            <person name="Biales A."/>
            <person name="Johnston J.S."/>
            <person name="Wellborn G.A."/>
            <person name="Rosendale A.J."/>
            <person name="Cridge A.G."/>
            <person name="Munoz-Torres M.C."/>
            <person name="Bain P.A."/>
            <person name="Manny A.R."/>
            <person name="Major K.M."/>
            <person name="Lambert F.N."/>
            <person name="Vulpe C.D."/>
            <person name="Tuck P."/>
            <person name="Blalock B.J."/>
            <person name="Lin Y.-Y."/>
            <person name="Smith M.E."/>
            <person name="Ochoa-Acuna H."/>
            <person name="Chen M.-J.M."/>
            <person name="Childers C.P."/>
            <person name="Qu J."/>
            <person name="Dugan S."/>
            <person name="Lee S.L."/>
            <person name="Chao H."/>
            <person name="Dinh H."/>
            <person name="Han Y."/>
            <person name="Doddapaneni H."/>
            <person name="Worley K.C."/>
            <person name="Muzny D.M."/>
            <person name="Gibbs R.A."/>
            <person name="Richards S."/>
        </authorList>
    </citation>
    <scope>NUCLEOTIDE SEQUENCE</scope>
    <source>
        <strain evidence="2">HAZT.00-mixed</strain>
        <tissue evidence="2">Whole organism</tissue>
    </source>
</reference>
<dbReference type="EMBL" id="JQDR03014264">
    <property type="protein sequence ID" value="KAA0188396.1"/>
    <property type="molecule type" value="Genomic_DNA"/>
</dbReference>
<evidence type="ECO:0000313" key="2">
    <source>
        <dbReference type="EMBL" id="KAA0188396.1"/>
    </source>
</evidence>
<evidence type="ECO:0000256" key="1">
    <source>
        <dbReference type="SAM" id="MobiDB-lite"/>
    </source>
</evidence>
<feature type="compositionally biased region" description="Polar residues" evidence="1">
    <location>
        <begin position="445"/>
        <end position="455"/>
    </location>
</feature>
<dbReference type="SMART" id="SM00684">
    <property type="entry name" value="DM15"/>
    <property type="match status" value="3"/>
</dbReference>
<dbReference type="GO" id="GO:0048255">
    <property type="term" value="P:mRNA stabilization"/>
    <property type="evidence" value="ECO:0007669"/>
    <property type="project" value="InterPro"/>
</dbReference>
<feature type="compositionally biased region" description="Low complexity" evidence="1">
    <location>
        <begin position="375"/>
        <end position="385"/>
    </location>
</feature>
<dbReference type="GO" id="GO:0000339">
    <property type="term" value="F:RNA cap binding"/>
    <property type="evidence" value="ECO:0007669"/>
    <property type="project" value="InterPro"/>
</dbReference>